<feature type="chain" id="PRO_5041911195" description="Pentapeptide MXKDX repeat protein" evidence="1">
    <location>
        <begin position="24"/>
        <end position="64"/>
    </location>
</feature>
<dbReference type="EMBL" id="CP117255">
    <property type="protein sequence ID" value="WFR96676.1"/>
    <property type="molecule type" value="Genomic_DNA"/>
</dbReference>
<reference evidence="3" key="2">
    <citation type="journal article" date="2023" name="MicrobiologyOpen">
        <title>Genomics of the tumorigenes clade of the family Rhizobiaceae and description of Rhizobium rhododendri sp. nov.</title>
        <authorList>
            <person name="Kuzmanovic N."/>
            <person name="diCenzo G.C."/>
            <person name="Bunk B."/>
            <person name="Sproeer C."/>
            <person name="Fruehling A."/>
            <person name="Neumann-Schaal M."/>
            <person name="Overmann J."/>
            <person name="Smalla K."/>
        </authorList>
    </citation>
    <scope>NUCLEOTIDE SEQUENCE [LARGE SCALE GENOMIC DNA]</scope>
    <source>
        <strain evidence="3">1078</strain>
    </source>
</reference>
<gene>
    <name evidence="2" type="ORF">PR017_06010</name>
</gene>
<accession>A0AAF1KAD1</accession>
<reference evidence="2 3" key="1">
    <citation type="journal article" date="2018" name="Sci. Rep.">
        <title>Rhizobium tumorigenes sp. nov., a novel plant tumorigenic bacterium isolated from cane gall tumors on thornless blackberry.</title>
        <authorList>
            <person name="Kuzmanovi N."/>
            <person name="Smalla K."/>
            <person name="Gronow S."/>
            <person name="PuBawska J."/>
        </authorList>
    </citation>
    <scope>NUCLEOTIDE SEQUENCE [LARGE SCALE GENOMIC DNA]</scope>
    <source>
        <strain evidence="2 3">1078</strain>
    </source>
</reference>
<dbReference type="Proteomes" id="UP000249499">
    <property type="component" value="Chromosome"/>
</dbReference>
<name>A0AAF1KAD1_9HYPH</name>
<protein>
    <recommendedName>
        <fullName evidence="4">Pentapeptide MXKDX repeat protein</fullName>
    </recommendedName>
</protein>
<evidence type="ECO:0008006" key="4">
    <source>
        <dbReference type="Google" id="ProtNLM"/>
    </source>
</evidence>
<organism evidence="2 3">
    <name type="scientific">Rhizobium tumorigenes</name>
    <dbReference type="NCBI Taxonomy" id="2041385"/>
    <lineage>
        <taxon>Bacteria</taxon>
        <taxon>Pseudomonadati</taxon>
        <taxon>Pseudomonadota</taxon>
        <taxon>Alphaproteobacteria</taxon>
        <taxon>Hyphomicrobiales</taxon>
        <taxon>Rhizobiaceae</taxon>
        <taxon>Rhizobium/Agrobacterium group</taxon>
        <taxon>Rhizobium</taxon>
    </lineage>
</organism>
<sequence length="64" mass="7346">MRNFILASAVALAVTLSSGVAARADDMSMRHNMHGMHQKHCMMKTVKHRDRHGHMVMKKMRVCR</sequence>
<evidence type="ECO:0000313" key="3">
    <source>
        <dbReference type="Proteomes" id="UP000249499"/>
    </source>
</evidence>
<dbReference type="RefSeq" id="WP_133255599.1">
    <property type="nucleotide sequence ID" value="NZ_CP117255.1"/>
</dbReference>
<evidence type="ECO:0000313" key="2">
    <source>
        <dbReference type="EMBL" id="WFR96676.1"/>
    </source>
</evidence>
<feature type="signal peptide" evidence="1">
    <location>
        <begin position="1"/>
        <end position="23"/>
    </location>
</feature>
<evidence type="ECO:0000256" key="1">
    <source>
        <dbReference type="SAM" id="SignalP"/>
    </source>
</evidence>
<keyword evidence="1" id="KW-0732">Signal</keyword>
<proteinExistence type="predicted"/>
<keyword evidence="3" id="KW-1185">Reference proteome</keyword>
<dbReference type="AlphaFoldDB" id="A0AAF1KAD1"/>
<dbReference type="KEGG" id="rtu:PR017_06010"/>